<gene>
    <name evidence="1" type="ORF">IW261DRAFT_404452</name>
</gene>
<comment type="caution">
    <text evidence="1">The sequence shown here is derived from an EMBL/GenBank/DDBJ whole genome shotgun (WGS) entry which is preliminary data.</text>
</comment>
<protein>
    <submittedName>
        <fullName evidence="1">Uncharacterized protein</fullName>
    </submittedName>
</protein>
<evidence type="ECO:0000313" key="1">
    <source>
        <dbReference type="EMBL" id="KAK0489242.1"/>
    </source>
</evidence>
<keyword evidence="2" id="KW-1185">Reference proteome</keyword>
<dbReference type="AlphaFoldDB" id="A0AA39PRM2"/>
<evidence type="ECO:0000313" key="2">
    <source>
        <dbReference type="Proteomes" id="UP001175227"/>
    </source>
</evidence>
<accession>A0AA39PRM2</accession>
<sequence length="212" mass="23721">MMHNTESSLVSVLHRVWRDPLHKWSKSFKAMLMYYYSPLFSAIDATFITQVLLGCSGCGCRHHFSSNPPSPLVQQGITSSSLVSSQYLQSQVSKRTVCGSSFCFLTLPLSIGSVQFQQCLYYLIAEKARFHDNIDMCGCAGVKFILLSDFFRFLAMLWQYPSLGSSKDYLLRTSRITPILSTISRNTCMQLSPCSTFSDVLAFARLLLGSVG</sequence>
<dbReference type="EMBL" id="JAUEPR010000002">
    <property type="protein sequence ID" value="KAK0489242.1"/>
    <property type="molecule type" value="Genomic_DNA"/>
</dbReference>
<proteinExistence type="predicted"/>
<reference evidence="1" key="1">
    <citation type="submission" date="2023-06" db="EMBL/GenBank/DDBJ databases">
        <authorList>
            <consortium name="Lawrence Berkeley National Laboratory"/>
            <person name="Ahrendt S."/>
            <person name="Sahu N."/>
            <person name="Indic B."/>
            <person name="Wong-Bajracharya J."/>
            <person name="Merenyi Z."/>
            <person name="Ke H.-M."/>
            <person name="Monk M."/>
            <person name="Kocsube S."/>
            <person name="Drula E."/>
            <person name="Lipzen A."/>
            <person name="Balint B."/>
            <person name="Henrissat B."/>
            <person name="Andreopoulos B."/>
            <person name="Martin F.M."/>
            <person name="Harder C.B."/>
            <person name="Rigling D."/>
            <person name="Ford K.L."/>
            <person name="Foster G.D."/>
            <person name="Pangilinan J."/>
            <person name="Papanicolaou A."/>
            <person name="Barry K."/>
            <person name="LaButti K."/>
            <person name="Viragh M."/>
            <person name="Koriabine M."/>
            <person name="Yan M."/>
            <person name="Riley R."/>
            <person name="Champramary S."/>
            <person name="Plett K.L."/>
            <person name="Tsai I.J."/>
            <person name="Slot J."/>
            <person name="Sipos G."/>
            <person name="Plett J."/>
            <person name="Nagy L.G."/>
            <person name="Grigoriev I.V."/>
        </authorList>
    </citation>
    <scope>NUCLEOTIDE SEQUENCE</scope>
    <source>
        <strain evidence="1">ICMP 16352</strain>
    </source>
</reference>
<organism evidence="1 2">
    <name type="scientific">Armillaria novae-zelandiae</name>
    <dbReference type="NCBI Taxonomy" id="153914"/>
    <lineage>
        <taxon>Eukaryota</taxon>
        <taxon>Fungi</taxon>
        <taxon>Dikarya</taxon>
        <taxon>Basidiomycota</taxon>
        <taxon>Agaricomycotina</taxon>
        <taxon>Agaricomycetes</taxon>
        <taxon>Agaricomycetidae</taxon>
        <taxon>Agaricales</taxon>
        <taxon>Marasmiineae</taxon>
        <taxon>Physalacriaceae</taxon>
        <taxon>Armillaria</taxon>
    </lineage>
</organism>
<name>A0AA39PRM2_9AGAR</name>
<dbReference type="Proteomes" id="UP001175227">
    <property type="component" value="Unassembled WGS sequence"/>
</dbReference>